<evidence type="ECO:0000256" key="1">
    <source>
        <dbReference type="SAM" id="Phobius"/>
    </source>
</evidence>
<keyword evidence="1" id="KW-0472">Membrane</keyword>
<proteinExistence type="predicted"/>
<evidence type="ECO:0000313" key="3">
    <source>
        <dbReference type="Proteomes" id="UP000189286"/>
    </source>
</evidence>
<protein>
    <submittedName>
        <fullName evidence="2">Uncharacterized protein</fullName>
    </submittedName>
</protein>
<dbReference type="Proteomes" id="UP000189286">
    <property type="component" value="Unassembled WGS sequence"/>
</dbReference>
<sequence>MLKAVKSVLFDILSRILRFIFWVISFLMVWYLFPENLMFPAFALCFIGSMFLSDYLVDKLRK</sequence>
<organism evidence="2 3">
    <name type="scientific">Pectobacterium actinidiae</name>
    <dbReference type="NCBI Taxonomy" id="1507808"/>
    <lineage>
        <taxon>Bacteria</taxon>
        <taxon>Pseudomonadati</taxon>
        <taxon>Pseudomonadota</taxon>
        <taxon>Gammaproteobacteria</taxon>
        <taxon>Enterobacterales</taxon>
        <taxon>Pectobacteriaceae</taxon>
        <taxon>Pectobacterium</taxon>
    </lineage>
</organism>
<dbReference type="EMBL" id="MPUJ01000010">
    <property type="protein sequence ID" value="ONK03772.1"/>
    <property type="molecule type" value="Genomic_DNA"/>
</dbReference>
<keyword evidence="1" id="KW-0812">Transmembrane</keyword>
<feature type="transmembrane region" description="Helical" evidence="1">
    <location>
        <begin position="12"/>
        <end position="33"/>
    </location>
</feature>
<reference evidence="3" key="1">
    <citation type="submission" date="2016-11" db="EMBL/GenBank/DDBJ databases">
        <authorList>
            <person name="Panda P."/>
            <person name="Visnovsky S."/>
            <person name="Pitman A."/>
        </authorList>
    </citation>
    <scope>NUCLEOTIDE SEQUENCE [LARGE SCALE GENOMIC DNA]</scope>
    <source>
        <strain evidence="3">ICMP 9972</strain>
    </source>
</reference>
<dbReference type="AlphaFoldDB" id="A0A1V2R1A9"/>
<keyword evidence="1" id="KW-1133">Transmembrane helix</keyword>
<feature type="transmembrane region" description="Helical" evidence="1">
    <location>
        <begin position="39"/>
        <end position="57"/>
    </location>
</feature>
<gene>
    <name evidence="2" type="ORF">BSK71_15190</name>
</gene>
<evidence type="ECO:0000313" key="2">
    <source>
        <dbReference type="EMBL" id="ONK03772.1"/>
    </source>
</evidence>
<accession>A0A1V2R1A9</accession>
<name>A0A1V2R1A9_9GAMM</name>
<comment type="caution">
    <text evidence="2">The sequence shown here is derived from an EMBL/GenBank/DDBJ whole genome shotgun (WGS) entry which is preliminary data.</text>
</comment>